<evidence type="ECO:0000313" key="11">
    <source>
        <dbReference type="EMBL" id="EWH09509.1"/>
    </source>
</evidence>
<reference evidence="11 12" key="1">
    <citation type="journal article" date="2014" name="Genome Announc.">
        <title>Draft Genome Sequence of the Agar-Degrading Bacterium Catenovulum sp. Strain DS-2, Isolated from Intestines of Haliotis diversicolor.</title>
        <authorList>
            <person name="Shan D."/>
            <person name="Li X."/>
            <person name="Gu Z."/>
            <person name="Wei G."/>
            <person name="Gao Z."/>
            <person name="Shao Z."/>
        </authorList>
    </citation>
    <scope>NUCLEOTIDE SEQUENCE [LARGE SCALE GENOMIC DNA]</scope>
    <source>
        <strain evidence="11 12">DS-2</strain>
    </source>
</reference>
<evidence type="ECO:0000256" key="7">
    <source>
        <dbReference type="ARBA" id="ARBA00034078"/>
    </source>
</evidence>
<dbReference type="OrthoDB" id="9815350at2"/>
<keyword evidence="2" id="KW-0001">2Fe-2S</keyword>
<keyword evidence="4" id="KW-0249">Electron transport</keyword>
<gene>
    <name evidence="11" type="ORF">DS2_12533</name>
</gene>
<feature type="domain" description="BFD-like [2Fe-2S]-binding" evidence="10">
    <location>
        <begin position="2"/>
        <end position="51"/>
    </location>
</feature>
<organism evidence="11 12">
    <name type="scientific">Catenovulum agarivorans DS-2</name>
    <dbReference type="NCBI Taxonomy" id="1328313"/>
    <lineage>
        <taxon>Bacteria</taxon>
        <taxon>Pseudomonadati</taxon>
        <taxon>Pseudomonadota</taxon>
        <taxon>Gammaproteobacteria</taxon>
        <taxon>Alteromonadales</taxon>
        <taxon>Alteromonadaceae</taxon>
        <taxon>Catenovulum</taxon>
    </lineage>
</organism>
<dbReference type="InterPro" id="IPR052371">
    <property type="entry name" value="BFD-associated_ferredoxin"/>
</dbReference>
<protein>
    <recommendedName>
        <fullName evidence="8">Bacterioferritin-associated ferredoxin</fullName>
    </recommendedName>
</protein>
<dbReference type="PANTHER" id="PTHR37424:SF1">
    <property type="entry name" value="BACTERIOFERRITIN-ASSOCIATED FERREDOXIN"/>
    <property type="match status" value="1"/>
</dbReference>
<dbReference type="PATRIC" id="fig|1328313.3.peg.2559"/>
<dbReference type="EMBL" id="ARZY01000023">
    <property type="protein sequence ID" value="EWH09509.1"/>
    <property type="molecule type" value="Genomic_DNA"/>
</dbReference>
<evidence type="ECO:0000256" key="4">
    <source>
        <dbReference type="ARBA" id="ARBA00022982"/>
    </source>
</evidence>
<keyword evidence="3" id="KW-0479">Metal-binding</keyword>
<evidence type="ECO:0000256" key="8">
    <source>
        <dbReference type="ARBA" id="ARBA00039386"/>
    </source>
</evidence>
<evidence type="ECO:0000256" key="1">
    <source>
        <dbReference type="ARBA" id="ARBA00022448"/>
    </source>
</evidence>
<comment type="similarity">
    <text evidence="9">Belongs to the Bfd family.</text>
</comment>
<keyword evidence="6" id="KW-0411">Iron-sulfur</keyword>
<keyword evidence="12" id="KW-1185">Reference proteome</keyword>
<name>W7Q9K5_9ALTE</name>
<dbReference type="CDD" id="cd19945">
    <property type="entry name" value="Fer2_BFD"/>
    <property type="match status" value="1"/>
</dbReference>
<evidence type="ECO:0000256" key="5">
    <source>
        <dbReference type="ARBA" id="ARBA00023004"/>
    </source>
</evidence>
<dbReference type="PANTHER" id="PTHR37424">
    <property type="entry name" value="BACTERIOFERRITIN-ASSOCIATED FERREDOXIN"/>
    <property type="match status" value="1"/>
</dbReference>
<dbReference type="Proteomes" id="UP000019276">
    <property type="component" value="Unassembled WGS sequence"/>
</dbReference>
<dbReference type="Gene3D" id="1.10.10.1100">
    <property type="entry name" value="BFD-like [2Fe-2S]-binding domain"/>
    <property type="match status" value="1"/>
</dbReference>
<keyword evidence="1" id="KW-0813">Transport</keyword>
<dbReference type="InterPro" id="IPR007419">
    <property type="entry name" value="BFD-like_2Fe2S-bd_dom"/>
</dbReference>
<dbReference type="GO" id="GO:0051537">
    <property type="term" value="F:2 iron, 2 sulfur cluster binding"/>
    <property type="evidence" value="ECO:0007669"/>
    <property type="project" value="UniProtKB-KW"/>
</dbReference>
<dbReference type="GO" id="GO:0046872">
    <property type="term" value="F:metal ion binding"/>
    <property type="evidence" value="ECO:0007669"/>
    <property type="project" value="UniProtKB-KW"/>
</dbReference>
<dbReference type="AlphaFoldDB" id="W7Q9K5"/>
<dbReference type="STRING" id="1328313.DS2_12533"/>
<evidence type="ECO:0000256" key="2">
    <source>
        <dbReference type="ARBA" id="ARBA00022714"/>
    </source>
</evidence>
<evidence type="ECO:0000259" key="10">
    <source>
        <dbReference type="Pfam" id="PF04324"/>
    </source>
</evidence>
<comment type="caution">
    <text evidence="11">The sequence shown here is derived from an EMBL/GenBank/DDBJ whole genome shotgun (WGS) entry which is preliminary data.</text>
</comment>
<accession>W7Q9K5</accession>
<comment type="cofactor">
    <cofactor evidence="7">
        <name>[2Fe-2S] cluster</name>
        <dbReference type="ChEBI" id="CHEBI:190135"/>
    </cofactor>
</comment>
<evidence type="ECO:0000256" key="6">
    <source>
        <dbReference type="ARBA" id="ARBA00023014"/>
    </source>
</evidence>
<evidence type="ECO:0000256" key="9">
    <source>
        <dbReference type="ARBA" id="ARBA00046332"/>
    </source>
</evidence>
<proteinExistence type="inferred from homology"/>
<evidence type="ECO:0000313" key="12">
    <source>
        <dbReference type="Proteomes" id="UP000019276"/>
    </source>
</evidence>
<keyword evidence="5" id="KW-0408">Iron</keyword>
<sequence>MYVCLCNGITDKDIIAAAEQGCSSLVELRKQMSIANDCGKCRKQAINILREAQPKHKIEDNDLLIAAFA</sequence>
<dbReference type="RefSeq" id="WP_035015150.1">
    <property type="nucleotide sequence ID" value="NZ_ARZY01000023.1"/>
</dbReference>
<evidence type="ECO:0000256" key="3">
    <source>
        <dbReference type="ARBA" id="ARBA00022723"/>
    </source>
</evidence>
<dbReference type="InterPro" id="IPR041854">
    <property type="entry name" value="BFD-like_2Fe2S-bd_dom_sf"/>
</dbReference>
<dbReference type="Pfam" id="PF04324">
    <property type="entry name" value="Fer2_BFD"/>
    <property type="match status" value="1"/>
</dbReference>